<proteinExistence type="predicted"/>
<organism evidence="3">
    <name type="scientific">mine drainage metagenome</name>
    <dbReference type="NCBI Taxonomy" id="410659"/>
    <lineage>
        <taxon>unclassified sequences</taxon>
        <taxon>metagenomes</taxon>
        <taxon>ecological metagenomes</taxon>
    </lineage>
</organism>
<dbReference type="PANTHER" id="PTHR44591">
    <property type="entry name" value="STRESS RESPONSE REGULATOR PROTEIN 1"/>
    <property type="match status" value="1"/>
</dbReference>
<dbReference type="Pfam" id="PF00072">
    <property type="entry name" value="Response_reg"/>
    <property type="match status" value="1"/>
</dbReference>
<dbReference type="SUPFAM" id="SSF52172">
    <property type="entry name" value="CheY-like"/>
    <property type="match status" value="1"/>
</dbReference>
<dbReference type="InterPro" id="IPR050595">
    <property type="entry name" value="Bact_response_regulator"/>
</dbReference>
<dbReference type="PANTHER" id="PTHR44591:SF3">
    <property type="entry name" value="RESPONSE REGULATORY DOMAIN-CONTAINING PROTEIN"/>
    <property type="match status" value="1"/>
</dbReference>
<comment type="caution">
    <text evidence="3">The sequence shown here is derived from an EMBL/GenBank/DDBJ whole genome shotgun (WGS) entry which is preliminary data.</text>
</comment>
<dbReference type="GO" id="GO:0000160">
    <property type="term" value="P:phosphorelay signal transduction system"/>
    <property type="evidence" value="ECO:0007669"/>
    <property type="project" value="InterPro"/>
</dbReference>
<keyword evidence="1" id="KW-0597">Phosphoprotein</keyword>
<dbReference type="AlphaFoldDB" id="A0A1J5QLF8"/>
<dbReference type="PROSITE" id="PS50110">
    <property type="entry name" value="RESPONSE_REGULATORY"/>
    <property type="match status" value="1"/>
</dbReference>
<dbReference type="InterPro" id="IPR001789">
    <property type="entry name" value="Sig_transdc_resp-reg_receiver"/>
</dbReference>
<evidence type="ECO:0000256" key="1">
    <source>
        <dbReference type="ARBA" id="ARBA00022553"/>
    </source>
</evidence>
<accession>A0A1J5QLF8</accession>
<evidence type="ECO:0000313" key="3">
    <source>
        <dbReference type="EMBL" id="OIQ84154.1"/>
    </source>
</evidence>
<sequence>MNLLVHAKRPTILVVDDTPESLALMNSLLKEHYNVRVADSGEKALKIAVSDAPPNLILLDIMMSGMDGYEVCRRLKLDPATMNIPVIFLTSKAETVDEQKGLELGAVDYITKPISPPIVLARVKTHLTLKAMADLLRNQNDYLEFEVAKLEWLPHTNTHAK</sequence>
<dbReference type="CDD" id="cd19920">
    <property type="entry name" value="REC_PA4781-like"/>
    <property type="match status" value="1"/>
</dbReference>
<protein>
    <submittedName>
        <fullName evidence="3">Response regulator PleD</fullName>
    </submittedName>
</protein>
<gene>
    <name evidence="3" type="primary">pleD_33</name>
    <name evidence="3" type="ORF">GALL_340270</name>
</gene>
<reference evidence="3" key="1">
    <citation type="submission" date="2016-10" db="EMBL/GenBank/DDBJ databases">
        <title>Sequence of Gallionella enrichment culture.</title>
        <authorList>
            <person name="Poehlein A."/>
            <person name="Muehling M."/>
            <person name="Daniel R."/>
        </authorList>
    </citation>
    <scope>NUCLEOTIDE SEQUENCE</scope>
</reference>
<dbReference type="EMBL" id="MLJW01000641">
    <property type="protein sequence ID" value="OIQ84154.1"/>
    <property type="molecule type" value="Genomic_DNA"/>
</dbReference>
<evidence type="ECO:0000259" key="2">
    <source>
        <dbReference type="PROSITE" id="PS50110"/>
    </source>
</evidence>
<dbReference type="Gene3D" id="3.40.50.2300">
    <property type="match status" value="1"/>
</dbReference>
<feature type="domain" description="Response regulatory" evidence="2">
    <location>
        <begin position="11"/>
        <end position="127"/>
    </location>
</feature>
<name>A0A1J5QLF8_9ZZZZ</name>
<dbReference type="SMART" id="SM00448">
    <property type="entry name" value="REC"/>
    <property type="match status" value="1"/>
</dbReference>
<dbReference type="InterPro" id="IPR011006">
    <property type="entry name" value="CheY-like_superfamily"/>
</dbReference>